<dbReference type="SMART" id="SM00236">
    <property type="entry name" value="fCBD"/>
    <property type="match status" value="1"/>
</dbReference>
<evidence type="ECO:0000256" key="17">
    <source>
        <dbReference type="SAM" id="SignalP"/>
    </source>
</evidence>
<dbReference type="Proteomes" id="UP001391051">
    <property type="component" value="Unassembled WGS sequence"/>
</dbReference>
<dbReference type="PANTHER" id="PTHR33353">
    <property type="entry name" value="PUTATIVE (AFU_ORTHOLOGUE AFUA_1G12560)-RELATED"/>
    <property type="match status" value="1"/>
</dbReference>
<keyword evidence="6" id="KW-0136">Cellulose degradation</keyword>
<evidence type="ECO:0000256" key="7">
    <source>
        <dbReference type="ARBA" id="ARBA00023002"/>
    </source>
</evidence>
<comment type="subcellular location">
    <subcellularLocation>
        <location evidence="2">Secreted</location>
    </subcellularLocation>
</comment>
<evidence type="ECO:0000256" key="1">
    <source>
        <dbReference type="ARBA" id="ARBA00001973"/>
    </source>
</evidence>
<keyword evidence="9" id="KW-0503">Monooxygenase</keyword>
<keyword evidence="19" id="KW-0378">Hydrolase</keyword>
<keyword evidence="5 17" id="KW-0732">Signal</keyword>
<dbReference type="EMBL" id="JAQQWE010000002">
    <property type="protein sequence ID" value="KAK7961625.1"/>
    <property type="molecule type" value="Genomic_DNA"/>
</dbReference>
<evidence type="ECO:0000256" key="4">
    <source>
        <dbReference type="ARBA" id="ARBA00022723"/>
    </source>
</evidence>
<feature type="region of interest" description="Disordered" evidence="16">
    <location>
        <begin position="265"/>
        <end position="383"/>
    </location>
</feature>
<feature type="domain" description="CBM1" evidence="18">
    <location>
        <begin position="376"/>
        <end position="411"/>
    </location>
</feature>
<proteinExistence type="inferred from homology"/>
<evidence type="ECO:0000259" key="18">
    <source>
        <dbReference type="PROSITE" id="PS51164"/>
    </source>
</evidence>
<keyword evidence="11" id="KW-0119">Carbohydrate metabolism</keyword>
<comment type="cofactor">
    <cofactor evidence="1">
        <name>Cu(2+)</name>
        <dbReference type="ChEBI" id="CHEBI:29036"/>
    </cofactor>
</comment>
<evidence type="ECO:0000256" key="13">
    <source>
        <dbReference type="ARBA" id="ARBA00044502"/>
    </source>
</evidence>
<evidence type="ECO:0000256" key="15">
    <source>
        <dbReference type="ARBA" id="ARBA00047174"/>
    </source>
</evidence>
<evidence type="ECO:0000256" key="3">
    <source>
        <dbReference type="ARBA" id="ARBA00022525"/>
    </source>
</evidence>
<dbReference type="RefSeq" id="XP_066703736.1">
    <property type="nucleotide sequence ID" value="XM_066838672.1"/>
</dbReference>
<evidence type="ECO:0000256" key="16">
    <source>
        <dbReference type="SAM" id="MobiDB-lite"/>
    </source>
</evidence>
<feature type="compositionally biased region" description="Low complexity" evidence="16">
    <location>
        <begin position="356"/>
        <end position="379"/>
    </location>
</feature>
<evidence type="ECO:0000256" key="12">
    <source>
        <dbReference type="ARBA" id="ARBA00023326"/>
    </source>
</evidence>
<evidence type="ECO:0000256" key="8">
    <source>
        <dbReference type="ARBA" id="ARBA00023008"/>
    </source>
</evidence>
<dbReference type="SUPFAM" id="SSF57180">
    <property type="entry name" value="Cellulose-binding domain"/>
    <property type="match status" value="1"/>
</dbReference>
<evidence type="ECO:0000313" key="19">
    <source>
        <dbReference type="EMBL" id="KAK7961625.1"/>
    </source>
</evidence>
<dbReference type="CDD" id="cd21175">
    <property type="entry name" value="LPMO_AA9"/>
    <property type="match status" value="1"/>
</dbReference>
<dbReference type="InterPro" id="IPR035971">
    <property type="entry name" value="CBD_sf"/>
</dbReference>
<protein>
    <recommendedName>
        <fullName evidence="15">lytic cellulose monooxygenase (C4-dehydrogenating)</fullName>
        <ecNumber evidence="15">1.14.99.56</ecNumber>
    </recommendedName>
</protein>
<evidence type="ECO:0000256" key="5">
    <source>
        <dbReference type="ARBA" id="ARBA00022729"/>
    </source>
</evidence>
<evidence type="ECO:0000256" key="11">
    <source>
        <dbReference type="ARBA" id="ARBA00023277"/>
    </source>
</evidence>
<evidence type="ECO:0000256" key="14">
    <source>
        <dbReference type="ARBA" id="ARBA00045077"/>
    </source>
</evidence>
<name>A0ABR1QNV9_9PEZI</name>
<sequence length="412" mass="41935">MSSTKFTLAAVGAFAATALAHGNVVSFSTDGKKQQGYLMDYYYQTKNGGEAPKVAAWSTENLDNGFVDPTMYKTSDINCHKKAKPGALTSSVKAGGEVSFEWPNWPHNIGPVLTYVADCGDDCSKVDPSALKWVKIDEAGYKDGKWGADKLVADNGVWTTKVPANLKAGNYVFRNEIIALHAGGQLNGCVNIAVTGSGTELPEGTLGTDLYDAKDPGILFNPYTTIKSYPIPGPKLFGAASTGGSSPAAPAASASAPAASKAPAASAPASSAAPAAPAPTQAAAEDDDDACEAEGDDDDEAEGEDDACEAEGDDEEDDEEDGEDGDDDSCEPEAPAASSAPAPAPAPVPTTMITRTSSAAPAPTAPTAGGDAGSSQGAALYGQCGGIGFTGPSTCAEGKCTKMNDWYSQCVN</sequence>
<keyword evidence="4" id="KW-0479">Metal-binding</keyword>
<keyword evidence="20" id="KW-1185">Reference proteome</keyword>
<evidence type="ECO:0000256" key="2">
    <source>
        <dbReference type="ARBA" id="ARBA00004613"/>
    </source>
</evidence>
<keyword evidence="12" id="KW-0624">Polysaccharide degradation</keyword>
<dbReference type="EC" id="1.14.99.56" evidence="15"/>
<dbReference type="Pfam" id="PF03443">
    <property type="entry name" value="AA9"/>
    <property type="match status" value="1"/>
</dbReference>
<dbReference type="PROSITE" id="PS00562">
    <property type="entry name" value="CBM1_1"/>
    <property type="match status" value="1"/>
</dbReference>
<dbReference type="PROSITE" id="PS51164">
    <property type="entry name" value="CBM1_2"/>
    <property type="match status" value="1"/>
</dbReference>
<feature type="chain" id="PRO_5047482429" description="lytic cellulose monooxygenase (C4-dehydrogenating)" evidence="17">
    <location>
        <begin position="23"/>
        <end position="412"/>
    </location>
</feature>
<feature type="compositionally biased region" description="Low complexity" evidence="16">
    <location>
        <begin position="265"/>
        <end position="283"/>
    </location>
</feature>
<dbReference type="InterPro" id="IPR049892">
    <property type="entry name" value="AA9"/>
</dbReference>
<accession>A0ABR1QNV9</accession>
<keyword evidence="3" id="KW-0964">Secreted</keyword>
<dbReference type="Gene3D" id="2.70.50.70">
    <property type="match status" value="1"/>
</dbReference>
<dbReference type="InterPro" id="IPR000254">
    <property type="entry name" value="CBD"/>
</dbReference>
<feature type="compositionally biased region" description="Low complexity" evidence="16">
    <location>
        <begin position="332"/>
        <end position="341"/>
    </location>
</feature>
<keyword evidence="10" id="KW-1015">Disulfide bond</keyword>
<dbReference type="GeneID" id="92071734"/>
<gene>
    <name evidence="19" type="ORF">PG986_002450</name>
</gene>
<reference evidence="19 20" key="1">
    <citation type="submission" date="2023-01" db="EMBL/GenBank/DDBJ databases">
        <title>Analysis of 21 Apiospora genomes using comparative genomics revels a genus with tremendous synthesis potential of carbohydrate active enzymes and secondary metabolites.</title>
        <authorList>
            <person name="Sorensen T."/>
        </authorList>
    </citation>
    <scope>NUCLEOTIDE SEQUENCE [LARGE SCALE GENOMIC DNA]</scope>
    <source>
        <strain evidence="19 20">CBS 24483</strain>
    </source>
</reference>
<dbReference type="GO" id="GO:0016787">
    <property type="term" value="F:hydrolase activity"/>
    <property type="evidence" value="ECO:0007669"/>
    <property type="project" value="UniProtKB-KW"/>
</dbReference>
<evidence type="ECO:0000256" key="10">
    <source>
        <dbReference type="ARBA" id="ARBA00023157"/>
    </source>
</evidence>
<keyword evidence="7" id="KW-0560">Oxidoreductase</keyword>
<comment type="caution">
    <text evidence="19">The sequence shown here is derived from an EMBL/GenBank/DDBJ whole genome shotgun (WGS) entry which is preliminary data.</text>
</comment>
<evidence type="ECO:0000256" key="6">
    <source>
        <dbReference type="ARBA" id="ARBA00023001"/>
    </source>
</evidence>
<evidence type="ECO:0000256" key="9">
    <source>
        <dbReference type="ARBA" id="ARBA00023033"/>
    </source>
</evidence>
<dbReference type="PANTHER" id="PTHR33353:SF34">
    <property type="entry name" value="ENDO-BETA-1,4-GLUCANASE D"/>
    <property type="match status" value="1"/>
</dbReference>
<evidence type="ECO:0000313" key="20">
    <source>
        <dbReference type="Proteomes" id="UP001391051"/>
    </source>
</evidence>
<dbReference type="InterPro" id="IPR005103">
    <property type="entry name" value="AA9_LPMO"/>
</dbReference>
<comment type="catalytic activity">
    <reaction evidence="14">
        <text>[(1-&gt;4)-beta-D-glucosyl]n+m + reduced acceptor + O2 = 4-dehydro-beta-D-glucosyl-[(1-&gt;4)-beta-D-glucosyl]n-1 + [(1-&gt;4)-beta-D-glucosyl]m + acceptor + H2O.</text>
        <dbReference type="EC" id="1.14.99.56"/>
    </reaction>
</comment>
<dbReference type="Pfam" id="PF00734">
    <property type="entry name" value="CBM_1"/>
    <property type="match status" value="1"/>
</dbReference>
<organism evidence="19 20">
    <name type="scientific">Apiospora aurea</name>
    <dbReference type="NCBI Taxonomy" id="335848"/>
    <lineage>
        <taxon>Eukaryota</taxon>
        <taxon>Fungi</taxon>
        <taxon>Dikarya</taxon>
        <taxon>Ascomycota</taxon>
        <taxon>Pezizomycotina</taxon>
        <taxon>Sordariomycetes</taxon>
        <taxon>Xylariomycetidae</taxon>
        <taxon>Amphisphaeriales</taxon>
        <taxon>Apiosporaceae</taxon>
        <taxon>Apiospora</taxon>
    </lineage>
</organism>
<feature type="signal peptide" evidence="17">
    <location>
        <begin position="1"/>
        <end position="22"/>
    </location>
</feature>
<keyword evidence="8" id="KW-0186">Copper</keyword>
<comment type="similarity">
    <text evidence="13">Belongs to the polysaccharide monooxygenase AA9 family.</text>
</comment>
<feature type="compositionally biased region" description="Acidic residues" evidence="16">
    <location>
        <begin position="284"/>
        <end position="331"/>
    </location>
</feature>